<keyword evidence="4 5" id="KW-0472">Membrane</keyword>
<dbReference type="Proteomes" id="UP001501710">
    <property type="component" value="Unassembled WGS sequence"/>
</dbReference>
<evidence type="ECO:0000259" key="6">
    <source>
        <dbReference type="PROSITE" id="PS50850"/>
    </source>
</evidence>
<gene>
    <name evidence="7" type="ORF">GCM10022254_62830</name>
</gene>
<evidence type="ECO:0000256" key="4">
    <source>
        <dbReference type="ARBA" id="ARBA00023136"/>
    </source>
</evidence>
<accession>A0ABP8CJ79</accession>
<name>A0ABP8CJ79_9ACTN</name>
<feature type="transmembrane region" description="Helical" evidence="5">
    <location>
        <begin position="342"/>
        <end position="360"/>
    </location>
</feature>
<evidence type="ECO:0000313" key="8">
    <source>
        <dbReference type="Proteomes" id="UP001501710"/>
    </source>
</evidence>
<feature type="transmembrane region" description="Helical" evidence="5">
    <location>
        <begin position="366"/>
        <end position="386"/>
    </location>
</feature>
<feature type="transmembrane region" description="Helical" evidence="5">
    <location>
        <begin position="214"/>
        <end position="235"/>
    </location>
</feature>
<reference evidence="8" key="1">
    <citation type="journal article" date="2019" name="Int. J. Syst. Evol. Microbiol.">
        <title>The Global Catalogue of Microorganisms (GCM) 10K type strain sequencing project: providing services to taxonomists for standard genome sequencing and annotation.</title>
        <authorList>
            <consortium name="The Broad Institute Genomics Platform"/>
            <consortium name="The Broad Institute Genome Sequencing Center for Infectious Disease"/>
            <person name="Wu L."/>
            <person name="Ma J."/>
        </authorList>
    </citation>
    <scope>NUCLEOTIDE SEQUENCE [LARGE SCALE GENOMIC DNA]</scope>
    <source>
        <strain evidence="8">JCM 17440</strain>
    </source>
</reference>
<evidence type="ECO:0000256" key="5">
    <source>
        <dbReference type="SAM" id="Phobius"/>
    </source>
</evidence>
<feature type="transmembrane region" description="Helical" evidence="5">
    <location>
        <begin position="74"/>
        <end position="100"/>
    </location>
</feature>
<keyword evidence="8" id="KW-1185">Reference proteome</keyword>
<dbReference type="InterPro" id="IPR036259">
    <property type="entry name" value="MFS_trans_sf"/>
</dbReference>
<dbReference type="CDD" id="cd17370">
    <property type="entry name" value="MFS_MJ1317_like"/>
    <property type="match status" value="1"/>
</dbReference>
<dbReference type="InterPro" id="IPR020846">
    <property type="entry name" value="MFS_dom"/>
</dbReference>
<feature type="transmembrane region" description="Helical" evidence="5">
    <location>
        <begin position="276"/>
        <end position="296"/>
    </location>
</feature>
<dbReference type="InterPro" id="IPR011701">
    <property type="entry name" value="MFS"/>
</dbReference>
<dbReference type="SUPFAM" id="SSF103473">
    <property type="entry name" value="MFS general substrate transporter"/>
    <property type="match status" value="1"/>
</dbReference>
<dbReference type="PROSITE" id="PS50850">
    <property type="entry name" value="MFS"/>
    <property type="match status" value="1"/>
</dbReference>
<dbReference type="Gene3D" id="1.20.1250.20">
    <property type="entry name" value="MFS general substrate transporter like domains"/>
    <property type="match status" value="1"/>
</dbReference>
<evidence type="ECO:0000256" key="3">
    <source>
        <dbReference type="ARBA" id="ARBA00022989"/>
    </source>
</evidence>
<dbReference type="PANTHER" id="PTHR23518:SF2">
    <property type="entry name" value="MAJOR FACILITATOR SUPERFAMILY TRANSPORTER"/>
    <property type="match status" value="1"/>
</dbReference>
<comment type="caution">
    <text evidence="7">The sequence shown here is derived from an EMBL/GenBank/DDBJ whole genome shotgun (WGS) entry which is preliminary data.</text>
</comment>
<evidence type="ECO:0000256" key="2">
    <source>
        <dbReference type="ARBA" id="ARBA00022692"/>
    </source>
</evidence>
<comment type="subcellular location">
    <subcellularLocation>
        <location evidence="1">Cell membrane</location>
        <topology evidence="1">Multi-pass membrane protein</topology>
    </subcellularLocation>
</comment>
<feature type="transmembrane region" description="Helical" evidence="5">
    <location>
        <begin position="308"/>
        <end position="330"/>
    </location>
</feature>
<organism evidence="7 8">
    <name type="scientific">Actinomadura meridiana</name>
    <dbReference type="NCBI Taxonomy" id="559626"/>
    <lineage>
        <taxon>Bacteria</taxon>
        <taxon>Bacillati</taxon>
        <taxon>Actinomycetota</taxon>
        <taxon>Actinomycetes</taxon>
        <taxon>Streptosporangiales</taxon>
        <taxon>Thermomonosporaceae</taxon>
        <taxon>Actinomadura</taxon>
    </lineage>
</organism>
<dbReference type="PANTHER" id="PTHR23518">
    <property type="entry name" value="C-METHYLTRANSFERASE"/>
    <property type="match status" value="1"/>
</dbReference>
<feature type="transmembrane region" description="Helical" evidence="5">
    <location>
        <begin position="162"/>
        <end position="179"/>
    </location>
</feature>
<evidence type="ECO:0000256" key="1">
    <source>
        <dbReference type="ARBA" id="ARBA00004651"/>
    </source>
</evidence>
<feature type="transmembrane region" description="Helical" evidence="5">
    <location>
        <begin position="241"/>
        <end position="264"/>
    </location>
</feature>
<dbReference type="Pfam" id="PF07690">
    <property type="entry name" value="MFS_1"/>
    <property type="match status" value="2"/>
</dbReference>
<sequence length="387" mass="38872">MPGTVLVLGFVSLLTDISTEMVAAVLPLFITVGLGLSPMAFGVLDSVYQAGTVASRVGGGYVADRFARPKAVAVAGYGLGALAKLLLLPAAGVAALSAATGLDRIGKGLRTGPRDALIADAAPEGTLGRSFGVHRALDTLGALLGPVAAFYLMVAAPGNFDAVFVVAMCVAGLGVLLLIGRVDESRAAAASGTPRVTPLGVARLVAGQARVRRVLLTAAVLSALTISDAFLYLVLLEGDAISTHFFPLMFLGTGVVYLVAAVPFGRLADRFGRPRVFIAGHVMILVAYVVAGSAAGPMAAGATLALLGLYYAATDGVLPAATAAIVPASYRATVISAVQTCVALGRSLASLSFGALWTLAGPSTALWVFAAALAAALAAVSLIGGLR</sequence>
<evidence type="ECO:0000313" key="7">
    <source>
        <dbReference type="EMBL" id="GAA4239953.1"/>
    </source>
</evidence>
<proteinExistence type="predicted"/>
<keyword evidence="2 5" id="KW-0812">Transmembrane</keyword>
<protein>
    <submittedName>
        <fullName evidence="7">MFS transporter</fullName>
    </submittedName>
</protein>
<feature type="domain" description="Major facilitator superfamily (MFS) profile" evidence="6">
    <location>
        <begin position="4"/>
        <end position="387"/>
    </location>
</feature>
<keyword evidence="3 5" id="KW-1133">Transmembrane helix</keyword>
<dbReference type="EMBL" id="BAABAS010000021">
    <property type="protein sequence ID" value="GAA4239953.1"/>
    <property type="molecule type" value="Genomic_DNA"/>
</dbReference>